<accession>A0A0S4XNK8</accession>
<protein>
    <submittedName>
        <fullName evidence="1">Uncharacterized protein</fullName>
    </submittedName>
</protein>
<proteinExistence type="predicted"/>
<organism evidence="1">
    <name type="scientific">Sulfurovum sp. enrichment culture clone C5</name>
    <dbReference type="NCBI Taxonomy" id="497650"/>
    <lineage>
        <taxon>Bacteria</taxon>
        <taxon>Pseudomonadati</taxon>
        <taxon>Campylobacterota</taxon>
        <taxon>Epsilonproteobacteria</taxon>
        <taxon>Campylobacterales</taxon>
        <taxon>Sulfurovaceae</taxon>
        <taxon>Sulfurovum</taxon>
        <taxon>environmental samples</taxon>
    </lineage>
</organism>
<name>A0A0S4XNK8_9BACT</name>
<dbReference type="EMBL" id="FAXN01000050">
    <property type="protein sequence ID" value="CUV65888.1"/>
    <property type="molecule type" value="Genomic_DNA"/>
</dbReference>
<gene>
    <name evidence="1" type="ORF">BN3087_490023</name>
</gene>
<sequence>MNYDENILNNFIQERENNLAIDYLKTYCFKQTEDYKAKLDLASLLCSISYKIDGKNYILEDEILDICDEVMLHSSKLKIKAMVLKCISEYLFDFISQEMLKMVNDIEKYLSINDEHYGDLIMIQALYYYCFGETEKARDILIKSIQISPYFSKNFELLKDLYPISSDLIENIPFSKKQLHKNMLNNVKKVIDDKIIIYKFDNNISMFLRGTLRYQNEYNKLSSI</sequence>
<evidence type="ECO:0000313" key="1">
    <source>
        <dbReference type="EMBL" id="CUV65888.1"/>
    </source>
</evidence>
<reference evidence="1" key="1">
    <citation type="submission" date="2015-11" db="EMBL/GenBank/DDBJ databases">
        <authorList>
            <person name="Zhang Y."/>
            <person name="Guo Z."/>
        </authorList>
    </citation>
    <scope>NUCLEOTIDE SEQUENCE</scope>
    <source>
        <strain evidence="1">BN30871</strain>
    </source>
</reference>
<dbReference type="AlphaFoldDB" id="A0A0S4XNK8"/>